<feature type="disulfide bond" evidence="20">
    <location>
        <begin position="1144"/>
        <end position="1162"/>
    </location>
</feature>
<dbReference type="Pfam" id="PF00047">
    <property type="entry name" value="ig"/>
    <property type="match status" value="1"/>
</dbReference>
<feature type="disulfide bond" evidence="20">
    <location>
        <begin position="1194"/>
        <end position="1209"/>
    </location>
</feature>
<dbReference type="SUPFAM" id="SSF57196">
    <property type="entry name" value="EGF/Laminin"/>
    <property type="match status" value="5"/>
</dbReference>
<feature type="disulfide bond" evidence="19">
    <location>
        <begin position="4037"/>
        <end position="4054"/>
    </location>
</feature>
<feature type="disulfide bond" evidence="20">
    <location>
        <begin position="1319"/>
        <end position="1337"/>
    </location>
</feature>
<feature type="disulfide bond" evidence="20">
    <location>
        <begin position="467"/>
        <end position="485"/>
    </location>
</feature>
<dbReference type="SMART" id="SM00408">
    <property type="entry name" value="IGc2"/>
    <property type="match status" value="16"/>
</dbReference>
<feature type="domain" description="Laminin IV type A" evidence="28">
    <location>
        <begin position="1575"/>
        <end position="1763"/>
    </location>
</feature>
<dbReference type="Proteomes" id="UP000242188">
    <property type="component" value="Unassembled WGS sequence"/>
</dbReference>
<keyword evidence="5" id="KW-0964">Secreted</keyword>
<feature type="disulfide bond" evidence="20">
    <location>
        <begin position="1080"/>
        <end position="1095"/>
    </location>
</feature>
<feature type="disulfide bond" evidence="20">
    <location>
        <begin position="507"/>
        <end position="525"/>
    </location>
</feature>
<feature type="disulfide bond" evidence="20">
    <location>
        <begin position="1068"/>
        <end position="1086"/>
    </location>
</feature>
<evidence type="ECO:0000256" key="10">
    <source>
        <dbReference type="ARBA" id="ARBA00022737"/>
    </source>
</evidence>
<dbReference type="SUPFAM" id="SSF57184">
    <property type="entry name" value="Growth factor receptor domain"/>
    <property type="match status" value="1"/>
</dbReference>
<keyword evidence="12" id="KW-1133">Transmembrane helix</keyword>
<dbReference type="GO" id="GO:0005604">
    <property type="term" value="C:basement membrane"/>
    <property type="evidence" value="ECO:0007669"/>
    <property type="project" value="UniProtKB-SubCell"/>
</dbReference>
<feature type="disulfide bond" evidence="19">
    <location>
        <begin position="4303"/>
        <end position="4312"/>
    </location>
</feature>
<keyword evidence="6" id="KW-0272">Extracellular matrix</keyword>
<feature type="disulfide bond" evidence="20">
    <location>
        <begin position="989"/>
        <end position="1001"/>
    </location>
</feature>
<evidence type="ECO:0000256" key="13">
    <source>
        <dbReference type="ARBA" id="ARBA00023136"/>
    </source>
</evidence>
<feature type="disulfide bond" evidence="20">
    <location>
        <begin position="1025"/>
        <end position="1037"/>
    </location>
</feature>
<dbReference type="EMBL" id="NEDP02005415">
    <property type="protein sequence ID" value="OWF41229.1"/>
    <property type="molecule type" value="Genomic_DNA"/>
</dbReference>
<evidence type="ECO:0000256" key="16">
    <source>
        <dbReference type="ARBA" id="ARBA00023180"/>
    </source>
</evidence>
<dbReference type="InterPro" id="IPR001791">
    <property type="entry name" value="Laminin_G"/>
</dbReference>
<dbReference type="InterPro" id="IPR056863">
    <property type="entry name" value="LMN_ATRN_NET-like_EGF"/>
</dbReference>
<dbReference type="FunFam" id="2.10.25.10:FF:000033">
    <property type="entry name" value="Laminin subunit alpha 2"/>
    <property type="match status" value="2"/>
</dbReference>
<dbReference type="InterPro" id="IPR003598">
    <property type="entry name" value="Ig_sub2"/>
</dbReference>
<feature type="domain" description="Laminin IV type A" evidence="28">
    <location>
        <begin position="2390"/>
        <end position="2573"/>
    </location>
</feature>
<dbReference type="InterPro" id="IPR013098">
    <property type="entry name" value="Ig_I-set"/>
</dbReference>
<comment type="caution">
    <text evidence="29">The sequence shown here is derived from an EMBL/GenBank/DDBJ whole genome shotgun (WGS) entry which is preliminary data.</text>
</comment>
<feature type="domain" description="Ig-like" evidence="27">
    <location>
        <begin position="3179"/>
        <end position="3266"/>
    </location>
</feature>
<dbReference type="InterPro" id="IPR036179">
    <property type="entry name" value="Ig-like_dom_sf"/>
</dbReference>
<dbReference type="Gene3D" id="2.10.25.10">
    <property type="entry name" value="Laminin"/>
    <property type="match status" value="12"/>
</dbReference>
<dbReference type="SUPFAM" id="SSF57424">
    <property type="entry name" value="LDL receptor-like module"/>
    <property type="match status" value="19"/>
</dbReference>
<keyword evidence="16" id="KW-0325">Glycoprotein</keyword>
<keyword evidence="11" id="KW-0084">Basement membrane</keyword>
<dbReference type="InterPro" id="IPR013320">
    <property type="entry name" value="ConA-like_dom_sf"/>
</dbReference>
<feature type="domain" description="Ig-like" evidence="27">
    <location>
        <begin position="2908"/>
        <end position="2993"/>
    </location>
</feature>
<evidence type="ECO:0000259" key="23">
    <source>
        <dbReference type="PROSITE" id="PS50024"/>
    </source>
</evidence>
<proteinExistence type="predicted"/>
<feature type="disulfide bond" evidence="20">
    <location>
        <begin position="390"/>
        <end position="408"/>
    </location>
</feature>
<feature type="disulfide bond" evidence="20">
    <location>
        <begin position="1099"/>
        <end position="1111"/>
    </location>
</feature>
<feature type="disulfide bond" evidence="20">
    <location>
        <begin position="898"/>
        <end position="913"/>
    </location>
</feature>
<feature type="domain" description="Ig-like" evidence="27">
    <location>
        <begin position="2724"/>
        <end position="2808"/>
    </location>
</feature>
<feature type="domain" description="Ig-like" evidence="27">
    <location>
        <begin position="3640"/>
        <end position="3720"/>
    </location>
</feature>
<feature type="disulfide bond" evidence="19">
    <location>
        <begin position="3997"/>
        <end position="4014"/>
    </location>
</feature>
<keyword evidence="4" id="KW-1003">Cell membrane</keyword>
<feature type="domain" description="Ig-like" evidence="27">
    <location>
        <begin position="3727"/>
        <end position="3809"/>
    </location>
</feature>
<dbReference type="InterPro" id="IPR000742">
    <property type="entry name" value="EGF"/>
</dbReference>
<keyword evidence="18" id="KW-0393">Immunoglobulin domain</keyword>
<keyword evidence="30" id="KW-1185">Reference proteome</keyword>
<feature type="disulfide bond" evidence="20">
    <location>
        <begin position="1415"/>
        <end position="1430"/>
    </location>
</feature>
<feature type="domain" description="Ig-like" evidence="27">
    <location>
        <begin position="1212"/>
        <end position="1296"/>
    </location>
</feature>
<dbReference type="CDD" id="cd00110">
    <property type="entry name" value="LamG"/>
    <property type="match status" value="3"/>
</dbReference>
<dbReference type="PROSITE" id="PS01186">
    <property type="entry name" value="EGF_2"/>
    <property type="match status" value="2"/>
</dbReference>
<dbReference type="GO" id="GO:0098632">
    <property type="term" value="F:cell-cell adhesion mediator activity"/>
    <property type="evidence" value="ECO:0007669"/>
    <property type="project" value="TreeGrafter"/>
</dbReference>
<sequence>MEVYDIQQGVEYVTMFCDQSLLNLAQGRCPSLQYTAHTIREIDGEKEDFEFEDSEISVKKRAALTDDEDLLNDEAGSTPEPEVEGSTPDDNKETSIDLPEYYRVSINFTDLTYETALEFSSNEAFTTLADPISQAIENLFRNVDGDQYAVIIKFSPGSLVVTFDLVTEKNYDRMRLYNTLLSAVNSGSIAPYRVSPVGFKFRPLQDGRACPDYTGRDANPLPRSGDNRANLLINNEFFCRGYVVGWNYYRIVPRYVGYAGVWRQISPEEFILVGQTELPIAAVGNHTVVANPPIAVEKGDFIGIFYPRDAEEGVVASARAGDVTSEELYQNYYATFYQEDVETGSIFSLERVLYEDIGATFSIRALMDYTGVLQGDVDSVLTCKPDQYTCDDGECVDGRYRCDGQNDCYDQSDEKDCAPVTCNEGEVKCRSTPQCIPQAFLCNNQEDCTDGSDEEGCPSCQANQFKCKNGECVPKEYECDGYQDCNDNSDETNCTPEVFCPEGQHKCDDNSCVKPDALCDGVVDCADRSDETPEKCGTPRCPDADEFECTSGECVSTATLCNNVRNCIDGSDESFTICGPLVTITSLSPTVTVEEGGVAELECVAEGNVGVELTWTRPLGEMPNQSQNQNGRLIIPFVELSNAGSYLCSAANVTGITPASTTLNVTPRDQFPDFTVTLTIRQSQLILNEGETAVFDCSSSDARFPIVWTRGSQDMPLKSIVQDGRLTIPSVTVEDADSYICGIGSVMDIGIAEATAELLVTPACPPDNFRCAIGTCISSIYRCDGFSDCSDNSDEVDCQEGGCPAGQYQCEDGTCMNARQCDRVRECPDSSDEFPGKCGGCGAGEFMCADGHRCIQSSQVCDRRQDCFDQSDEHSNCSCLAGEFRCADGSCIPEDLKCDSERDCPDGSDESNCPLCPPEEFTCANEIQCLDRRLVCDGYADCDDRSDEASCPCRQDQFQCQDGYCVEGSFRCDGVPQCEDQSDEAGCACAAGEFTCTNGDCIPGNRECDDRPDCEDGSDEINCPCKDDQFTCTNGDCIPRDRKCDRRPDCEDGSDELDCTCRTGEFRCQNGDCIPESFRCNGRPECEDSSDEFNCPVRCRADEYTCGDRTCIPLDRKCDRRRDCEDGSDEENCPANCPANTFTCADGSCIPVERYCDRRRDCEDGSDEVNCPVGCRADEFTCPDRSCISLTRKCDQVQDCSDGSDEANCPVPITVTVTPANLMVREGAQAEFFCQATGRPSPEVRWRRSGNQPLPPSASDEQGRLLIPELQLDYAGDYICSTVGVQGTFEATARLDIRRIGPEPTRAPSGPCGAGESVCQNGQCIPSDYRCDGDSDCEDGSDELYCSTDNPCEPNEFRCTSGICVMKIWRCDGDNDCGDGFDEQNCPTGPPGAQCRMDEYKCSTGNQCVPASYQCDGEIDCQDRSDEIACSVPTIILPPVSRIDVDIGGRFTIVCEAMGTPTPLIVWRLNWGNIPTGDRVHVHSADGRGNLTITDARITDSGAYTCEAINTKGTIFAIPDAIVIVRRSPQPGVCRPPDFNVEASNSGQCLRCFCFGQTTDCYSSDLHVSQIALYGTMSLVEETTRGESIPATVNIEQVSRDTFLIRDFIEVLPAGNYYWELPNEFLGDRLTTYGGDLKYTIQYDIIGSPGSTNQPDVILKGNKVTLYHRTSTILSPGGELVITVPLIPSAWSKSDGGSGRRGDIPAQEPVTREDLMMVLENVEAILVRANYDIQQTSSRIGGISISTGVIEDTGVGRAVFVEECECPAGYSGLSCQDCAAGYRRVRQGPYLGICRRCNCNGHSNDCDPETGACRVCAHFTEGQQCQRCVQGYFGDATQGLADSCRPCPCPLTEVSNQFSPTCRLDTDGLPTCTACPEGYEGRNCERCANGYIGNPRQLGDRCRRVSIEERCDSRGSVQTRPDPRTGTCPCKQYVEGPNCRECKANTFYLSLENPYGCISCFCMGVTDTCTSTSWNRAQVGASFTRDSLGFSLTDISRKPDLTVTDGFTIDRNVRELIYRSFGRLPETDYYWSLPQRFLGDKLVSYGGSLRFVVMYRPGQDSAGTPGPLVEISGNDIVLVHRPQKIPSPNKPESYSVKFYEASWTRLDGQPATREFLMMALADLDAILIRATFTRTTDQASIRDIVMDIAEDRNTGQDRAKTVEQCVCPQGYRGLSCEDCDVGYTRSRDGFYLGRCVPCDCNGHSGECSPETGVCRNCQHSTEGDNCERCAAGFYGDATRGSPNDCQPCSCPLTRAPNQFSPTCMLDTDGQVTCTACPAGHIGRRCERCNQGYSGNPLNPGDYCKIGPVEPQCNCDSRGTVPNTQCDLSSQQCQCKSYVQGLRCSSCKDNYFHLSDDNSQGCLSCWCSGITSQCSSSNYYRNELRPQLGSDGTHTFVLTNRRLNNIIDDGFDIDVARREIAFAQFQGIQREQESLFFSLPPKFRGNQIKSFGGFLKFTLDTQVNQLDSGRLFRDVDVEFITSGQRQRMYHLFNPPIEPNTPQSIKILLREPSFRMLDGSEPSRAAFMSMLADIEAILIRATFHTRTTRTAIREVTMDTATATPTGLGPAPMVESCLCPQGYTGLSCEECAPGYLQVQEGSQFRCSQCNCNGHATSCDSTTGQCLDCQHNTEGERCERCATGYYGDASVGTTSDCRPCPCPLTIPSNQFSKSCYQSPGGGGQVICDRCPNGYTGRDCGECDTSRGYSGFPREVGGSCTTIETDKRPVITVNPVTIEENVGATVVFQCNVQGTGPFNVIWSRANGQLLSTRTQTGPRFSLTIRDLIESDSGRYICTATNIHGSRRGTISLTVIGRKQPIRVRIETPQVTANEGESIRFVCLPLGNRESTYILSWSRQGGNLPPQANDQMGILLIPNARREDAGDYVCTGSDMTSMDTATAVLIVSASQISPQVSIEPRYLNLDQGALAEFRCLATGTPVPTIEWRRGGTGRLSSSATISGGLLRISNIQPSDEAEYFCKATNVAGSSEIKTILYVTRIQRPEITVIVRQTSLIAVVGTTAQLYCYVEDSTRRTTVVWSRSGGLPQGSSQERGTLTLTNVQPSHSGTYVCTATAPTGSGTATTEVTISEGTESPTATIEPSRLTVAMGTTGTIRCAITGKPQPTITWSKSREELSSRHQANGGVLRIVDARMEDRGIYVCRAENSAGVDQGWAIVEVERRMMPKIDFYPSETQTISIGGSALFQCRVMDGDPPPTLTWTRAGGEALTTDTTELMDNGVIMFKQVTGSEAGQYVCTATNDMGSVSSTAVLIIQGPPRIVIQPDRTIYALVGERVTVECIGQGDPLPAVYWRYNTAPQRGDIPQEPDYEALATTGSATLTLENVGISQTGNYVCVAKNAGGTTQETVQIIIREGRQPDGDILDIDGPDRLSVEDGQRVELRCNTRGLVNPVVRWRRREGPLPPNHSQRGGTLVIPRFSSEYSGEYICTATAQEKTYETSVYIIVTVRPRLTISPARVEAIAGQRIQLTCIPQGSGPFQIEWSKMSGLLNPRAVQTSEGTLVISQVTAADAGRYRCAATSSAGSSDGYAEVSIQVPPTVLAEVRQTSPVIGQSLSFACNAQGVPRPTIRWEKEGGSLPISHQIVDGVLTIYDITAEDAGRYICTATNAVGTARDYVGVNVQGRKTDPNVTVKIDTQTLNIGERVEMECVVTGTPRPTVRWTKIAGDLSDSAFINDNILVIPEVSLTDAGTYLCEAQNLYGKVEQRVTLYIRARPRISGQGDSMTAALGTSATLACEASGYPAPEIRWYRKNGDMPREYDVENGALKIDQVKPEDAGMYVCNAQNELGTNEHSMELRVGDLVPRFAQDPVSYISFAPLNDVYLDFDILLSLRPETTDGLVIYNGQYDTGTTGDFVSFGMSEGYPEFRFDMGSGPAIIKGARKLTLDQAHTIKLTRNRRQGTMVVDAEPAYVGTSQGNFQGLDLRGNLYLGGVPDFNSIPKGVGFREGFVGSVSQVQLKGIDLNLGADYIKIVGVEEYSMCMSDPCQSGGLCRPANNDMGFTCFCVEGFTGRRCEVTGEKCYPNACGPDGQCRNLVDRPGFKCICSFGKTGPGCSRDVTIATPEFNRTSFISYPPIKGARYQMKIDLEFKPGTLNDGIIVYSGHDEQGSGDYISVALRNGYLEYKYNTGSGPATLNSRNLLTVGEWTRVSLSKNNQEGTLIVNNEEPVKVWPWSYYRDQYRNYYNYHLRRQYRFRRAATSPGNTVGLDLRTKLYLGGVEPSVIIPSGVQVSSGFQGCIAELTVNMVAINLIRDAVQSMDIRDCTDRNICNRRPCLNGGACESLAINDYRCNCPESFTGTHCEMRINICNTRAPCQNSGICSFTDDGYRCDCPLGFMGDNCELVVTYSGPIRLEGEGFVELSRDLFPYTQNQVEKVVELAIRTNQTNGLIFWQGEAAPGQSVSTGDFMMIGLRDGYIYYSYELGSGAANMRSSLPVNDGQVHRIKVTRLGKTGTLAIDGGPKETGSSLGYLQMLNVNGNIYVGK</sequence>
<evidence type="ECO:0000256" key="4">
    <source>
        <dbReference type="ARBA" id="ARBA00022475"/>
    </source>
</evidence>
<dbReference type="Pfam" id="PF24973">
    <property type="entry name" value="EGF_LMN_ATRN"/>
    <property type="match status" value="3"/>
</dbReference>
<feature type="disulfide bond" evidence="20">
    <location>
        <begin position="1371"/>
        <end position="1386"/>
    </location>
</feature>
<evidence type="ECO:0000259" key="27">
    <source>
        <dbReference type="PROSITE" id="PS50835"/>
    </source>
</evidence>
<dbReference type="SUPFAM" id="SSF49899">
    <property type="entry name" value="Concanavalin A-like lectins/glucanases"/>
    <property type="match status" value="3"/>
</dbReference>
<feature type="disulfide bond" evidence="20">
    <location>
        <begin position="500"/>
        <end position="512"/>
    </location>
</feature>
<dbReference type="CDD" id="cd00112">
    <property type="entry name" value="LDLa"/>
    <property type="match status" value="20"/>
</dbReference>
<dbReference type="InterPro" id="IPR003599">
    <property type="entry name" value="Ig_sub"/>
</dbReference>
<dbReference type="InterPro" id="IPR007110">
    <property type="entry name" value="Ig-like_dom"/>
</dbReference>
<dbReference type="InterPro" id="IPR002172">
    <property type="entry name" value="LDrepeatLR_classA_rpt"/>
</dbReference>
<dbReference type="SMART" id="SM00281">
    <property type="entry name" value="LamB"/>
    <property type="match status" value="3"/>
</dbReference>
<dbReference type="Pfam" id="PF00057">
    <property type="entry name" value="Ldl_recept_a"/>
    <property type="match status" value="19"/>
</dbReference>
<dbReference type="PROSITE" id="PS01209">
    <property type="entry name" value="LDLRA_1"/>
    <property type="match status" value="7"/>
</dbReference>
<dbReference type="PROSITE" id="PS50068">
    <property type="entry name" value="LDLRA_2"/>
    <property type="match status" value="20"/>
</dbReference>
<keyword evidence="8" id="KW-0812">Transmembrane</keyword>
<evidence type="ECO:0000256" key="20">
    <source>
        <dbReference type="PROSITE-ProRule" id="PRU00124"/>
    </source>
</evidence>
<dbReference type="STRING" id="6573.A0A210PXP2"/>
<organism evidence="29 30">
    <name type="scientific">Mizuhopecten yessoensis</name>
    <name type="common">Japanese scallop</name>
    <name type="synonym">Patinopecten yessoensis</name>
    <dbReference type="NCBI Taxonomy" id="6573"/>
    <lineage>
        <taxon>Eukaryota</taxon>
        <taxon>Metazoa</taxon>
        <taxon>Spiralia</taxon>
        <taxon>Lophotrochozoa</taxon>
        <taxon>Mollusca</taxon>
        <taxon>Bivalvia</taxon>
        <taxon>Autobranchia</taxon>
        <taxon>Pteriomorphia</taxon>
        <taxon>Pectinida</taxon>
        <taxon>Pectinoidea</taxon>
        <taxon>Pectinidae</taxon>
        <taxon>Mizuhopecten</taxon>
    </lineage>
</organism>
<dbReference type="Gene3D" id="4.10.400.10">
    <property type="entry name" value="Low-density Lipoprotein Receptor"/>
    <property type="match status" value="19"/>
</dbReference>
<dbReference type="CDD" id="cd00096">
    <property type="entry name" value="Ig"/>
    <property type="match status" value="2"/>
</dbReference>
<feature type="disulfide bond" evidence="20">
    <location>
        <begin position="1137"/>
        <end position="1149"/>
    </location>
</feature>
<feature type="domain" description="EGF-like" evidence="25">
    <location>
        <begin position="4028"/>
        <end position="4066"/>
    </location>
</feature>
<keyword evidence="13" id="KW-0472">Membrane</keyword>
<dbReference type="PROSITE" id="PS50027">
    <property type="entry name" value="EGF_LAM_2"/>
    <property type="match status" value="4"/>
</dbReference>
<feature type="disulfide bond" evidence="20">
    <location>
        <begin position="383"/>
        <end position="395"/>
    </location>
</feature>
<dbReference type="SMART" id="SM00192">
    <property type="entry name" value="LDLa"/>
    <property type="match status" value="20"/>
</dbReference>
<evidence type="ECO:0000259" key="25">
    <source>
        <dbReference type="PROSITE" id="PS50026"/>
    </source>
</evidence>
<dbReference type="GO" id="GO:0007411">
    <property type="term" value="P:axon guidance"/>
    <property type="evidence" value="ECO:0007669"/>
    <property type="project" value="TreeGrafter"/>
</dbReference>
<feature type="domain" description="Ig-like" evidence="27">
    <location>
        <begin position="1433"/>
        <end position="1510"/>
    </location>
</feature>
<dbReference type="PROSITE" id="PS50024">
    <property type="entry name" value="SEA"/>
    <property type="match status" value="1"/>
</dbReference>
<feature type="disulfide bond" evidence="20">
    <location>
        <begin position="972"/>
        <end position="987"/>
    </location>
</feature>
<feature type="disulfide bond" evidence="20">
    <location>
        <begin position="1044"/>
        <end position="1059"/>
    </location>
</feature>
<evidence type="ECO:0000256" key="21">
    <source>
        <dbReference type="PROSITE-ProRule" id="PRU00460"/>
    </source>
</evidence>
<feature type="disulfide bond" evidence="20">
    <location>
        <begin position="1118"/>
        <end position="1133"/>
    </location>
</feature>
<feature type="disulfide bond" evidence="19">
    <location>
        <begin position="4016"/>
        <end position="4025"/>
    </location>
</feature>
<dbReference type="OrthoDB" id="10055367at2759"/>
<feature type="domain" description="Laminin G" evidence="24">
    <location>
        <begin position="4358"/>
        <end position="4494"/>
    </location>
</feature>
<feature type="domain" description="EGF-like" evidence="25">
    <location>
        <begin position="3988"/>
        <end position="4026"/>
    </location>
</feature>
<feature type="domain" description="Ig-like" evidence="27">
    <location>
        <begin position="3462"/>
        <end position="3545"/>
    </location>
</feature>
<feature type="region of interest" description="Disordered" evidence="22">
    <location>
        <begin position="67"/>
        <end position="94"/>
    </location>
</feature>
<evidence type="ECO:0000256" key="19">
    <source>
        <dbReference type="PROSITE-ProRule" id="PRU00076"/>
    </source>
</evidence>
<keyword evidence="9" id="KW-0732">Signal</keyword>
<dbReference type="GO" id="GO:0007156">
    <property type="term" value="P:homophilic cell adhesion via plasma membrane adhesion molecules"/>
    <property type="evidence" value="ECO:0007669"/>
    <property type="project" value="TreeGrafter"/>
</dbReference>
<dbReference type="FunFam" id="2.60.40.10:FF:000005">
    <property type="entry name" value="Neuronal cell adhesion molecule"/>
    <property type="match status" value="1"/>
</dbReference>
<evidence type="ECO:0000256" key="17">
    <source>
        <dbReference type="ARBA" id="ARBA00023292"/>
    </source>
</evidence>
<feature type="domain" description="Ig-like" evidence="27">
    <location>
        <begin position="2998"/>
        <end position="3084"/>
    </location>
</feature>
<dbReference type="GO" id="GO:0005886">
    <property type="term" value="C:plasma membrane"/>
    <property type="evidence" value="ECO:0007669"/>
    <property type="project" value="UniProtKB-SubCell"/>
</dbReference>
<dbReference type="PRINTS" id="PR00261">
    <property type="entry name" value="LDLRECEPTOR"/>
</dbReference>
<feature type="disulfide bond" evidence="20">
    <location>
        <begin position="936"/>
        <end position="951"/>
    </location>
</feature>
<feature type="disulfide bond" evidence="20">
    <location>
        <begin position="1359"/>
        <end position="1377"/>
    </location>
</feature>
<evidence type="ECO:0000259" key="24">
    <source>
        <dbReference type="PROSITE" id="PS50025"/>
    </source>
</evidence>
<evidence type="ECO:0000256" key="6">
    <source>
        <dbReference type="ARBA" id="ARBA00022530"/>
    </source>
</evidence>
<feature type="disulfide bond" evidence="20">
    <location>
        <begin position="1061"/>
        <end position="1073"/>
    </location>
</feature>
<evidence type="ECO:0000256" key="11">
    <source>
        <dbReference type="ARBA" id="ARBA00022869"/>
    </source>
</evidence>
<feature type="disulfide bond" evidence="20">
    <location>
        <begin position="479"/>
        <end position="494"/>
    </location>
</feature>
<feature type="disulfide bond" evidence="20">
    <location>
        <begin position="764"/>
        <end position="776"/>
    </location>
</feature>
<dbReference type="SMART" id="SM00409">
    <property type="entry name" value="IG"/>
    <property type="match status" value="16"/>
</dbReference>
<dbReference type="Pfam" id="PF00053">
    <property type="entry name" value="EGF_laminin"/>
    <property type="match status" value="6"/>
</dbReference>
<dbReference type="Gene3D" id="2.60.40.10">
    <property type="entry name" value="Immunoglobulins"/>
    <property type="match status" value="16"/>
</dbReference>
<name>A0A210PXP2_MIZYE</name>
<feature type="disulfide bond" evidence="20">
    <location>
        <begin position="783"/>
        <end position="798"/>
    </location>
</feature>
<feature type="domain" description="Ig-like" evidence="27">
    <location>
        <begin position="672"/>
        <end position="761"/>
    </location>
</feature>
<feature type="disulfide bond" evidence="21">
    <location>
        <begin position="2217"/>
        <end position="2226"/>
    </location>
</feature>
<evidence type="ECO:0000256" key="8">
    <source>
        <dbReference type="ARBA" id="ARBA00022692"/>
    </source>
</evidence>
<dbReference type="Pfam" id="PF00052">
    <property type="entry name" value="Laminin_B"/>
    <property type="match status" value="3"/>
</dbReference>
<feature type="domain" description="Ig-like" evidence="27">
    <location>
        <begin position="3550"/>
        <end position="3632"/>
    </location>
</feature>
<dbReference type="PANTHER" id="PTHR10075:SF100">
    <property type="entry name" value="FASCICLIN-2"/>
    <property type="match status" value="1"/>
</dbReference>
<dbReference type="PROSITE" id="PS50025">
    <property type="entry name" value="LAM_G_DOMAIN"/>
    <property type="match status" value="3"/>
</dbReference>
<feature type="domain" description="Laminin IV type A" evidence="28">
    <location>
        <begin position="1985"/>
        <end position="2164"/>
    </location>
</feature>
<evidence type="ECO:0000256" key="7">
    <source>
        <dbReference type="ARBA" id="ARBA00022536"/>
    </source>
</evidence>
<dbReference type="FunFam" id="4.10.400.10:FF:000045">
    <property type="entry name" value="Low-density lipoprotein receptor-related protein 2"/>
    <property type="match status" value="1"/>
</dbReference>
<feature type="disulfide bond" evidence="20">
    <location>
        <begin position="960"/>
        <end position="978"/>
    </location>
</feature>
<keyword evidence="17 21" id="KW-0424">Laminin EGF-like domain</keyword>
<feature type="disulfide bond" evidence="20">
    <location>
        <begin position="1032"/>
        <end position="1050"/>
    </location>
</feature>
<dbReference type="SMART" id="SM00180">
    <property type="entry name" value="EGF_Lam"/>
    <property type="match status" value="9"/>
</dbReference>
<feature type="disulfide bond" evidence="20">
    <location>
        <begin position="1175"/>
        <end position="1187"/>
    </location>
</feature>
<dbReference type="FunFam" id="2.10.25.10:FF:000090">
    <property type="entry name" value="laminin subunit alpha"/>
    <property type="match status" value="1"/>
</dbReference>
<feature type="disulfide bond" evidence="20">
    <location>
        <begin position="803"/>
        <end position="815"/>
    </location>
</feature>
<feature type="domain" description="EGF-like" evidence="25">
    <location>
        <begin position="4315"/>
        <end position="4352"/>
    </location>
</feature>
<evidence type="ECO:0000256" key="1">
    <source>
        <dbReference type="ARBA" id="ARBA00004167"/>
    </source>
</evidence>
<dbReference type="SMART" id="SM00406">
    <property type="entry name" value="IGv"/>
    <property type="match status" value="5"/>
</dbReference>
<dbReference type="FunFam" id="4.10.400.10:FF:000034">
    <property type="entry name" value="Low-density lipoprotein receptor-related protein 2"/>
    <property type="match status" value="3"/>
</dbReference>
<evidence type="ECO:0000256" key="9">
    <source>
        <dbReference type="ARBA" id="ARBA00022729"/>
    </source>
</evidence>
<feature type="disulfide bond" evidence="20">
    <location>
        <begin position="1008"/>
        <end position="1023"/>
    </location>
</feature>
<comment type="caution">
    <text evidence="19">Lacks conserved residue(s) required for the propagation of feature annotation.</text>
</comment>
<evidence type="ECO:0000313" key="29">
    <source>
        <dbReference type="EMBL" id="OWF41229.1"/>
    </source>
</evidence>
<feature type="disulfide bond" evidence="20">
    <location>
        <begin position="996"/>
        <end position="1014"/>
    </location>
</feature>
<feature type="disulfide bond" evidence="20">
    <location>
        <begin position="953"/>
        <end position="965"/>
    </location>
</feature>
<keyword evidence="14 19" id="KW-1015">Disulfide bond</keyword>
<feature type="disulfide bond" evidence="20">
    <location>
        <begin position="886"/>
        <end position="904"/>
    </location>
</feature>
<feature type="disulfide bond" evidence="20">
    <location>
        <begin position="402"/>
        <end position="417"/>
    </location>
</feature>
<dbReference type="InterPro" id="IPR013151">
    <property type="entry name" value="Immunoglobulin_dom"/>
</dbReference>
<dbReference type="SMART" id="SM00179">
    <property type="entry name" value="EGF_CA"/>
    <property type="match status" value="3"/>
</dbReference>
<dbReference type="PROSITE" id="PS00022">
    <property type="entry name" value="EGF_1"/>
    <property type="match status" value="5"/>
</dbReference>
<dbReference type="CDD" id="cd00055">
    <property type="entry name" value="EGF_Lam"/>
    <property type="match status" value="6"/>
</dbReference>
<dbReference type="InterPro" id="IPR013106">
    <property type="entry name" value="Ig_V-set"/>
</dbReference>
<dbReference type="InterPro" id="IPR000082">
    <property type="entry name" value="SEA_dom"/>
</dbReference>
<dbReference type="GO" id="GO:0070593">
    <property type="term" value="P:dendrite self-avoidance"/>
    <property type="evidence" value="ECO:0007669"/>
    <property type="project" value="TreeGrafter"/>
</dbReference>
<protein>
    <submittedName>
        <fullName evidence="29">Basement membrane-specific heparan sulfate proteoglycan core protein</fullName>
    </submittedName>
</protein>
<dbReference type="SMART" id="SM00282">
    <property type="entry name" value="LamG"/>
    <property type="match status" value="3"/>
</dbReference>
<dbReference type="Pfam" id="PF01390">
    <property type="entry name" value="SEA"/>
    <property type="match status" value="1"/>
</dbReference>
<dbReference type="PANTHER" id="PTHR10075">
    <property type="entry name" value="BASIGIN RELATED"/>
    <property type="match status" value="1"/>
</dbReference>
<feature type="disulfide bond" evidence="19">
    <location>
        <begin position="4056"/>
        <end position="4065"/>
    </location>
</feature>
<dbReference type="PROSITE" id="PS01248">
    <property type="entry name" value="EGF_LAM_1"/>
    <property type="match status" value="5"/>
</dbReference>
<feature type="disulfide bond" evidence="20">
    <location>
        <begin position="1106"/>
        <end position="1124"/>
    </location>
</feature>
<keyword evidence="10" id="KW-0677">Repeat</keyword>
<dbReference type="InterPro" id="IPR001881">
    <property type="entry name" value="EGF-like_Ca-bd_dom"/>
</dbReference>
<feature type="domain" description="Ig-like" evidence="27">
    <location>
        <begin position="2815"/>
        <end position="2902"/>
    </location>
</feature>
<keyword evidence="15" id="KW-0675">Receptor</keyword>
<dbReference type="Pfam" id="PF00054">
    <property type="entry name" value="Laminin_G_1"/>
    <property type="match status" value="3"/>
</dbReference>
<feature type="domain" description="Laminin G" evidence="24">
    <location>
        <begin position="4071"/>
        <end position="4280"/>
    </location>
</feature>
<dbReference type="Pfam" id="PF00008">
    <property type="entry name" value="EGF"/>
    <property type="match status" value="1"/>
</dbReference>
<feature type="domain" description="Ig-like" evidence="27">
    <location>
        <begin position="3371"/>
        <end position="3451"/>
    </location>
</feature>
<evidence type="ECO:0000256" key="5">
    <source>
        <dbReference type="ARBA" id="ARBA00022525"/>
    </source>
</evidence>
<dbReference type="InterPro" id="IPR013783">
    <property type="entry name" value="Ig-like_fold"/>
</dbReference>
<dbReference type="Gene3D" id="2.60.120.200">
    <property type="match status" value="3"/>
</dbReference>
<feature type="disulfide bond" evidence="20">
    <location>
        <begin position="771"/>
        <end position="789"/>
    </location>
</feature>
<feature type="disulfide bond" evidence="20">
    <location>
        <begin position="1182"/>
        <end position="1200"/>
    </location>
</feature>
<dbReference type="Pfam" id="PF13927">
    <property type="entry name" value="Ig_3"/>
    <property type="match status" value="11"/>
</dbReference>
<evidence type="ECO:0000256" key="22">
    <source>
        <dbReference type="SAM" id="MobiDB-lite"/>
    </source>
</evidence>
<feature type="domain" description="Ig-like" evidence="27">
    <location>
        <begin position="580"/>
        <end position="666"/>
    </location>
</feature>
<feature type="disulfide bond" evidence="20">
    <location>
        <begin position="879"/>
        <end position="891"/>
    </location>
</feature>
<dbReference type="PROSITE" id="PS50835">
    <property type="entry name" value="IG_LIKE"/>
    <property type="match status" value="16"/>
</dbReference>
<accession>A0A210PXP2</accession>
<evidence type="ECO:0000256" key="2">
    <source>
        <dbReference type="ARBA" id="ARBA00004236"/>
    </source>
</evidence>
<dbReference type="FunFam" id="2.10.25.10:FF:000106">
    <property type="entry name" value="Heparan sulfate proteoglycan 2"/>
    <property type="match status" value="3"/>
</dbReference>
<feature type="disulfide bond" evidence="19">
    <location>
        <begin position="4342"/>
        <end position="4351"/>
    </location>
</feature>
<dbReference type="InterPro" id="IPR036055">
    <property type="entry name" value="LDL_receptor-like_sf"/>
</dbReference>
<evidence type="ECO:0000256" key="15">
    <source>
        <dbReference type="ARBA" id="ARBA00023170"/>
    </source>
</evidence>
<evidence type="ECO:0000259" key="28">
    <source>
        <dbReference type="PROSITE" id="PS51115"/>
    </source>
</evidence>
<feature type="disulfide bond" evidence="20">
    <location>
        <begin position="460"/>
        <end position="472"/>
    </location>
</feature>
<feature type="domain" description="Ig-like" evidence="27">
    <location>
        <begin position="3271"/>
        <end position="3362"/>
    </location>
</feature>
<feature type="disulfide bond" evidence="21">
    <location>
        <begin position="1816"/>
        <end position="1825"/>
    </location>
</feature>
<dbReference type="GO" id="GO:0005509">
    <property type="term" value="F:calcium ion binding"/>
    <property type="evidence" value="ECO:0007669"/>
    <property type="project" value="InterPro"/>
</dbReference>
<feature type="domain" description="EGF-like" evidence="25">
    <location>
        <begin position="4276"/>
        <end position="4313"/>
    </location>
</feature>
<feature type="disulfide bond" evidence="20">
    <location>
        <begin position="442"/>
        <end position="457"/>
    </location>
</feature>
<dbReference type="FunFam" id="2.60.40.10:FF:000032">
    <property type="entry name" value="palladin isoform X1"/>
    <property type="match status" value="1"/>
</dbReference>
<dbReference type="PROSITE" id="PS51115">
    <property type="entry name" value="LAMININ_IVA"/>
    <property type="match status" value="3"/>
</dbReference>
<feature type="disulfide bond" evidence="20">
    <location>
        <begin position="1352"/>
        <end position="1364"/>
    </location>
</feature>
<feature type="disulfide bond" evidence="20">
    <location>
        <begin position="1331"/>
        <end position="1346"/>
    </location>
</feature>
<feature type="domain" description="Laminin EGF-like" evidence="26">
    <location>
        <begin position="2198"/>
        <end position="2247"/>
    </location>
</feature>
<dbReference type="InterPro" id="IPR009030">
    <property type="entry name" value="Growth_fac_rcpt_cys_sf"/>
</dbReference>
<evidence type="ECO:0000256" key="3">
    <source>
        <dbReference type="ARBA" id="ARBA00004302"/>
    </source>
</evidence>
<evidence type="ECO:0000313" key="30">
    <source>
        <dbReference type="Proteomes" id="UP000242188"/>
    </source>
</evidence>
<dbReference type="Pfam" id="PF07679">
    <property type="entry name" value="I-set"/>
    <property type="match status" value="3"/>
</dbReference>
<feature type="disulfide bond" evidence="21">
    <location>
        <begin position="2334"/>
        <end position="2343"/>
    </location>
</feature>
<feature type="domain" description="Ig-like" evidence="27">
    <location>
        <begin position="3090"/>
        <end position="3161"/>
    </location>
</feature>
<keyword evidence="7 19" id="KW-0245">EGF-like domain</keyword>
<feature type="disulfide bond" evidence="20">
    <location>
        <begin position="1312"/>
        <end position="1324"/>
    </location>
</feature>
<feature type="domain" description="Laminin G" evidence="24">
    <location>
        <begin position="3814"/>
        <end position="3992"/>
    </location>
</feature>
<dbReference type="CDD" id="cd00054">
    <property type="entry name" value="EGF_CA"/>
    <property type="match status" value="3"/>
</dbReference>
<dbReference type="SMART" id="SM00181">
    <property type="entry name" value="EGF"/>
    <property type="match status" value="10"/>
</dbReference>
<evidence type="ECO:0000256" key="18">
    <source>
        <dbReference type="ARBA" id="ARBA00023319"/>
    </source>
</evidence>
<evidence type="ECO:0000259" key="26">
    <source>
        <dbReference type="PROSITE" id="PS50027"/>
    </source>
</evidence>
<dbReference type="GO" id="GO:0030424">
    <property type="term" value="C:axon"/>
    <property type="evidence" value="ECO:0007669"/>
    <property type="project" value="TreeGrafter"/>
</dbReference>
<feature type="domain" description="SEA" evidence="23">
    <location>
        <begin position="98"/>
        <end position="206"/>
    </location>
</feature>
<reference evidence="29 30" key="1">
    <citation type="journal article" date="2017" name="Nat. Ecol. Evol.">
        <title>Scallop genome provides insights into evolution of bilaterian karyotype and development.</title>
        <authorList>
            <person name="Wang S."/>
            <person name="Zhang J."/>
            <person name="Jiao W."/>
            <person name="Li J."/>
            <person name="Xun X."/>
            <person name="Sun Y."/>
            <person name="Guo X."/>
            <person name="Huan P."/>
            <person name="Dong B."/>
            <person name="Zhang L."/>
            <person name="Hu X."/>
            <person name="Sun X."/>
            <person name="Wang J."/>
            <person name="Zhao C."/>
            <person name="Wang Y."/>
            <person name="Wang D."/>
            <person name="Huang X."/>
            <person name="Wang R."/>
            <person name="Lv J."/>
            <person name="Li Y."/>
            <person name="Zhang Z."/>
            <person name="Liu B."/>
            <person name="Lu W."/>
            <person name="Hui Y."/>
            <person name="Liang J."/>
            <person name="Zhou Z."/>
            <person name="Hou R."/>
            <person name="Li X."/>
            <person name="Liu Y."/>
            <person name="Li H."/>
            <person name="Ning X."/>
            <person name="Lin Y."/>
            <person name="Zhao L."/>
            <person name="Xing Q."/>
            <person name="Dou J."/>
            <person name="Li Y."/>
            <person name="Mao J."/>
            <person name="Guo H."/>
            <person name="Dou H."/>
            <person name="Li T."/>
            <person name="Mu C."/>
            <person name="Jiang W."/>
            <person name="Fu Q."/>
            <person name="Fu X."/>
            <person name="Miao Y."/>
            <person name="Liu J."/>
            <person name="Yu Q."/>
            <person name="Li R."/>
            <person name="Liao H."/>
            <person name="Li X."/>
            <person name="Kong Y."/>
            <person name="Jiang Z."/>
            <person name="Chourrout D."/>
            <person name="Li R."/>
            <person name="Bao Z."/>
        </authorList>
    </citation>
    <scope>NUCLEOTIDE SEQUENCE [LARGE SCALE GENOMIC DNA]</scope>
    <source>
        <strain evidence="29 30">PY_sf001</strain>
    </source>
</reference>
<feature type="disulfide bond" evidence="20">
    <location>
        <begin position="549"/>
        <end position="567"/>
    </location>
</feature>
<feature type="domain" description="Laminin EGF-like" evidence="26">
    <location>
        <begin position="2606"/>
        <end position="2655"/>
    </location>
</feature>
<evidence type="ECO:0000256" key="12">
    <source>
        <dbReference type="ARBA" id="ARBA00022989"/>
    </source>
</evidence>
<dbReference type="FunFam" id="2.10.25.10:FF:000057">
    <property type="entry name" value="protocadherin Fat 1 isoform X2"/>
    <property type="match status" value="1"/>
</dbReference>
<gene>
    <name evidence="29" type="ORF">KP79_PYT21409</name>
</gene>
<dbReference type="InterPro" id="IPR023415">
    <property type="entry name" value="LDLR_class-A_CS"/>
</dbReference>
<dbReference type="PROSITE" id="PS50026">
    <property type="entry name" value="EGF_3"/>
    <property type="match status" value="4"/>
</dbReference>
<dbReference type="InterPro" id="IPR002049">
    <property type="entry name" value="LE_dom"/>
</dbReference>
<evidence type="ECO:0000256" key="14">
    <source>
        <dbReference type="ARBA" id="ARBA00023157"/>
    </source>
</evidence>
<feature type="disulfide bond" evidence="20">
    <location>
        <begin position="1156"/>
        <end position="1171"/>
    </location>
</feature>
<dbReference type="InterPro" id="IPR000034">
    <property type="entry name" value="Laminin_IV"/>
</dbReference>
<feature type="disulfide bond" evidence="21">
    <location>
        <begin position="2625"/>
        <end position="2634"/>
    </location>
</feature>
<feature type="domain" description="Laminin EGF-like" evidence="26">
    <location>
        <begin position="1797"/>
        <end position="1846"/>
    </location>
</feature>
<dbReference type="SUPFAM" id="SSF48726">
    <property type="entry name" value="Immunoglobulin"/>
    <property type="match status" value="16"/>
</dbReference>
<comment type="subcellular location">
    <subcellularLocation>
        <location evidence="2">Cell membrane</location>
    </subcellularLocation>
    <subcellularLocation>
        <location evidence="1">Membrane</location>
        <topology evidence="1">Single-pass membrane protein</topology>
    </subcellularLocation>
    <subcellularLocation>
        <location evidence="3">Secreted</location>
        <location evidence="3">Extracellular space</location>
        <location evidence="3">Extracellular matrix</location>
        <location evidence="3">Basement membrane</location>
    </subcellularLocation>
</comment>
<feature type="domain" description="Laminin EGF-like" evidence="26">
    <location>
        <begin position="2312"/>
        <end position="2363"/>
    </location>
</feature>